<dbReference type="Proteomes" id="UP000527355">
    <property type="component" value="Unassembled WGS sequence"/>
</dbReference>
<dbReference type="PROSITE" id="PS51257">
    <property type="entry name" value="PROKAR_LIPOPROTEIN"/>
    <property type="match status" value="1"/>
</dbReference>
<evidence type="ECO:0000313" key="2">
    <source>
        <dbReference type="Proteomes" id="UP000527355"/>
    </source>
</evidence>
<name>A0A7J7Y035_MYOMY</name>
<dbReference type="EMBL" id="JABWUV010000005">
    <property type="protein sequence ID" value="KAF6355148.1"/>
    <property type="molecule type" value="Genomic_DNA"/>
</dbReference>
<evidence type="ECO:0000313" key="1">
    <source>
        <dbReference type="EMBL" id="KAF6355148.1"/>
    </source>
</evidence>
<organism evidence="1 2">
    <name type="scientific">Myotis myotis</name>
    <name type="common">Greater mouse-eared bat</name>
    <name type="synonym">Vespertilio myotis</name>
    <dbReference type="NCBI Taxonomy" id="51298"/>
    <lineage>
        <taxon>Eukaryota</taxon>
        <taxon>Metazoa</taxon>
        <taxon>Chordata</taxon>
        <taxon>Craniata</taxon>
        <taxon>Vertebrata</taxon>
        <taxon>Euteleostomi</taxon>
        <taxon>Mammalia</taxon>
        <taxon>Eutheria</taxon>
        <taxon>Laurasiatheria</taxon>
        <taxon>Chiroptera</taxon>
        <taxon>Yangochiroptera</taxon>
        <taxon>Vespertilionidae</taxon>
        <taxon>Myotis</taxon>
    </lineage>
</organism>
<comment type="caution">
    <text evidence="1">The sequence shown here is derived from an EMBL/GenBank/DDBJ whole genome shotgun (WGS) entry which is preliminary data.</text>
</comment>
<proteinExistence type="predicted"/>
<sequence length="120" mass="12697">MTRLTGWCIDGYHGCASGQGSGSCGASGWDSALGPSAPVGSTLLWGTRRGRAHGLHGGSQEQATCTQFRAHWASSLSINRIICKLVRMLSHNDRSADCMRSRSRWVETYSVGNGGGVGRA</sequence>
<keyword evidence="2" id="KW-1185">Reference proteome</keyword>
<accession>A0A7J7Y035</accession>
<dbReference type="AlphaFoldDB" id="A0A7J7Y035"/>
<protein>
    <submittedName>
        <fullName evidence="1">Uncharacterized protein</fullName>
    </submittedName>
</protein>
<reference evidence="1 2" key="1">
    <citation type="journal article" date="2020" name="Nature">
        <title>Six reference-quality genomes reveal evolution of bat adaptations.</title>
        <authorList>
            <person name="Jebb D."/>
            <person name="Huang Z."/>
            <person name="Pippel M."/>
            <person name="Hughes G.M."/>
            <person name="Lavrichenko K."/>
            <person name="Devanna P."/>
            <person name="Winkler S."/>
            <person name="Jermiin L.S."/>
            <person name="Skirmuntt E.C."/>
            <person name="Katzourakis A."/>
            <person name="Burkitt-Gray L."/>
            <person name="Ray D.A."/>
            <person name="Sullivan K.A.M."/>
            <person name="Roscito J.G."/>
            <person name="Kirilenko B.M."/>
            <person name="Davalos L.M."/>
            <person name="Corthals A.P."/>
            <person name="Power M.L."/>
            <person name="Jones G."/>
            <person name="Ransome R.D."/>
            <person name="Dechmann D.K.N."/>
            <person name="Locatelli A.G."/>
            <person name="Puechmaille S.J."/>
            <person name="Fedrigo O."/>
            <person name="Jarvis E.D."/>
            <person name="Hiller M."/>
            <person name="Vernes S.C."/>
            <person name="Myers E.W."/>
            <person name="Teeling E.C."/>
        </authorList>
    </citation>
    <scope>NUCLEOTIDE SEQUENCE [LARGE SCALE GENOMIC DNA]</scope>
    <source>
        <strain evidence="1">MMyoMyo1</strain>
        <tissue evidence="1">Flight muscle</tissue>
    </source>
</reference>
<gene>
    <name evidence="1" type="ORF">mMyoMyo1_011347</name>
</gene>